<feature type="region of interest" description="Disordered" evidence="1">
    <location>
        <begin position="1"/>
        <end position="23"/>
    </location>
</feature>
<dbReference type="EMBL" id="LT598468">
    <property type="protein sequence ID" value="SCV04719.1"/>
    <property type="molecule type" value="Genomic_DNA"/>
</dbReference>
<proteinExistence type="predicted"/>
<organism evidence="2 3">
    <name type="scientific">Lachancea mirantina</name>
    <dbReference type="NCBI Taxonomy" id="1230905"/>
    <lineage>
        <taxon>Eukaryota</taxon>
        <taxon>Fungi</taxon>
        <taxon>Dikarya</taxon>
        <taxon>Ascomycota</taxon>
        <taxon>Saccharomycotina</taxon>
        <taxon>Saccharomycetes</taxon>
        <taxon>Saccharomycetales</taxon>
        <taxon>Saccharomycetaceae</taxon>
        <taxon>Lachancea</taxon>
    </lineage>
</organism>
<accession>A0A1G4KJN0</accession>
<name>A0A1G4KJN0_9SACH</name>
<sequence length="686" mass="75911">MEEHNQATSFSRDREGLTSQTTLNDRQKVKVERVDSLFLLTYCDAASQDEAESSKMKVRRFNVSLYIDIPTIDYYNDELRHFKLSKINKKFKIHKMRDLILSTIAENNRALWDLVTRSVPDAEKRPVTFELSVSSSGALRYVETIRFLVDRCWEKFRGNNKVRVTFKIQVTPTSLIWFKTFFDKELLDSSVLNFELIGNYNLVSSSTTPFKEYYTKLNEKFTSKAHSANGDSIIIITNNTGVKALLTILSDKPLTSVLSQASLDALHNNALPEKHRALEAVNTDSEDDRPLKRESSSLLSFQNSLLTSNKDKSVKVRSFLLSRKSPSLSTNGGNMAYGTGGDEATPNDYEEDDDDDGDVEDEGGGDDDGLSFSVPSRLSRCGSDTDFSAESVRAGDTTRRRFRSLSLMDPALNVPFSREVRSPTPDDCPYGDNGNVNAGIKMRDDGEYANIYVHDGQFEGTISTAPRKSKKLFWPGKDQVSNGLIPPEFYSRISSPSSSNSSSRTSLENINILPGTFSKLLESGNELASSKDKLAAGDLVNSLLERPKGNFLALHFRSNKVIPPEAQALDQEDMLMSGTRVDDEFGQEGTSVLGSGSTSTLTARAGGRSSMALSAGTINLDLQVYDDNDEHDGKPAESAGSHPSDSIAKPTENTSYRKPKFTLDLYNDNDLESNGAWLLGANSRLL</sequence>
<dbReference type="Proteomes" id="UP000191024">
    <property type="component" value="Chromosome H"/>
</dbReference>
<evidence type="ECO:0000313" key="2">
    <source>
        <dbReference type="EMBL" id="SCV04719.1"/>
    </source>
</evidence>
<protein>
    <submittedName>
        <fullName evidence="2">LAMI_0H18536g1_1</fullName>
    </submittedName>
</protein>
<feature type="region of interest" description="Disordered" evidence="1">
    <location>
        <begin position="626"/>
        <end position="655"/>
    </location>
</feature>
<feature type="compositionally biased region" description="Acidic residues" evidence="1">
    <location>
        <begin position="348"/>
        <end position="369"/>
    </location>
</feature>
<feature type="region of interest" description="Disordered" evidence="1">
    <location>
        <begin position="328"/>
        <end position="377"/>
    </location>
</feature>
<gene>
    <name evidence="2" type="ORF">LAMI_0H18536G</name>
</gene>
<evidence type="ECO:0000256" key="1">
    <source>
        <dbReference type="SAM" id="MobiDB-lite"/>
    </source>
</evidence>
<dbReference type="OrthoDB" id="4070605at2759"/>
<feature type="compositionally biased region" description="Basic and acidic residues" evidence="1">
    <location>
        <begin position="1"/>
        <end position="16"/>
    </location>
</feature>
<dbReference type="AlphaFoldDB" id="A0A1G4KJN0"/>
<evidence type="ECO:0000313" key="3">
    <source>
        <dbReference type="Proteomes" id="UP000191024"/>
    </source>
</evidence>
<keyword evidence="3" id="KW-1185">Reference proteome</keyword>
<reference evidence="3" key="1">
    <citation type="submission" date="2016-03" db="EMBL/GenBank/DDBJ databases">
        <authorList>
            <person name="Devillers H."/>
        </authorList>
    </citation>
    <scope>NUCLEOTIDE SEQUENCE [LARGE SCALE GENOMIC DNA]</scope>
</reference>